<dbReference type="Proteomes" id="UP001211907">
    <property type="component" value="Unassembled WGS sequence"/>
</dbReference>
<dbReference type="AlphaFoldDB" id="A0AAD5SMY4"/>
<organism evidence="1 2">
    <name type="scientific">Physocladia obscura</name>
    <dbReference type="NCBI Taxonomy" id="109957"/>
    <lineage>
        <taxon>Eukaryota</taxon>
        <taxon>Fungi</taxon>
        <taxon>Fungi incertae sedis</taxon>
        <taxon>Chytridiomycota</taxon>
        <taxon>Chytridiomycota incertae sedis</taxon>
        <taxon>Chytridiomycetes</taxon>
        <taxon>Chytridiales</taxon>
        <taxon>Chytriomycetaceae</taxon>
        <taxon>Physocladia</taxon>
    </lineage>
</organism>
<evidence type="ECO:0000313" key="1">
    <source>
        <dbReference type="EMBL" id="KAJ3087391.1"/>
    </source>
</evidence>
<evidence type="ECO:0000313" key="2">
    <source>
        <dbReference type="Proteomes" id="UP001211907"/>
    </source>
</evidence>
<feature type="non-terminal residue" evidence="1">
    <location>
        <position position="1"/>
    </location>
</feature>
<name>A0AAD5SMY4_9FUNG</name>
<sequence length="112" mass="11827">KNSLTPTPSLSITPTIRDLDAEVALNDALLENLLTKGNSLVEVICVSVNSIPVGTHISDDVPGNGDCGFAAVGRGSGHSALTLRQESNNVIRDNPLSFQEELIPETPADYTQ</sequence>
<proteinExistence type="predicted"/>
<comment type="caution">
    <text evidence="1">The sequence shown here is derived from an EMBL/GenBank/DDBJ whole genome shotgun (WGS) entry which is preliminary data.</text>
</comment>
<protein>
    <submittedName>
        <fullName evidence="1">Uncharacterized protein</fullName>
    </submittedName>
</protein>
<accession>A0AAD5SMY4</accession>
<gene>
    <name evidence="1" type="ORF">HK100_008375</name>
</gene>
<keyword evidence="2" id="KW-1185">Reference proteome</keyword>
<reference evidence="1" key="1">
    <citation type="submission" date="2020-05" db="EMBL/GenBank/DDBJ databases">
        <title>Phylogenomic resolution of chytrid fungi.</title>
        <authorList>
            <person name="Stajich J.E."/>
            <person name="Amses K."/>
            <person name="Simmons R."/>
            <person name="Seto K."/>
            <person name="Myers J."/>
            <person name="Bonds A."/>
            <person name="Quandt C.A."/>
            <person name="Barry K."/>
            <person name="Liu P."/>
            <person name="Grigoriev I."/>
            <person name="Longcore J.E."/>
            <person name="James T.Y."/>
        </authorList>
    </citation>
    <scope>NUCLEOTIDE SEQUENCE</scope>
    <source>
        <strain evidence="1">JEL0513</strain>
    </source>
</reference>
<dbReference type="EMBL" id="JADGJH010004066">
    <property type="protein sequence ID" value="KAJ3087391.1"/>
    <property type="molecule type" value="Genomic_DNA"/>
</dbReference>